<dbReference type="EMBL" id="CP040915">
    <property type="protein sequence ID" value="QDC26198.1"/>
    <property type="molecule type" value="Genomic_DNA"/>
</dbReference>
<evidence type="ECO:0000256" key="6">
    <source>
        <dbReference type="SAM" id="Phobius"/>
    </source>
</evidence>
<evidence type="ECO:0000313" key="8">
    <source>
        <dbReference type="EMBL" id="QDC26198.1"/>
    </source>
</evidence>
<evidence type="ECO:0000256" key="5">
    <source>
        <dbReference type="SAM" id="MobiDB-lite"/>
    </source>
</evidence>
<evidence type="ECO:0000313" key="9">
    <source>
        <dbReference type="Proteomes" id="UP000314616"/>
    </source>
</evidence>
<dbReference type="GO" id="GO:0016020">
    <property type="term" value="C:membrane"/>
    <property type="evidence" value="ECO:0007669"/>
    <property type="project" value="UniProtKB-SubCell"/>
</dbReference>
<protein>
    <submittedName>
        <fullName evidence="8">TM2 domain-containing protein</fullName>
    </submittedName>
</protein>
<dbReference type="KEGG" id="gyu:FE374_17705"/>
<keyword evidence="3 6" id="KW-1133">Transmembrane helix</keyword>
<feature type="compositionally biased region" description="Gly residues" evidence="5">
    <location>
        <begin position="49"/>
        <end position="98"/>
    </location>
</feature>
<feature type="region of interest" description="Disordered" evidence="5">
    <location>
        <begin position="1"/>
        <end position="98"/>
    </location>
</feature>
<proteinExistence type="predicted"/>
<dbReference type="RefSeq" id="WP_139930698.1">
    <property type="nucleotide sequence ID" value="NZ_CP040915.1"/>
</dbReference>
<reference evidence="8 9" key="1">
    <citation type="submission" date="2019-05" db="EMBL/GenBank/DDBJ databases">
        <title>Georgenia *** sp. nov., and Georgenia *** sp. nov., isolated from the intestinal contents of plateau pika (Ochotona curzoniae) in the Qinghai-Tibet plateau of China.</title>
        <authorList>
            <person name="Tian Z."/>
        </authorList>
    </citation>
    <scope>NUCLEOTIDE SEQUENCE [LARGE SCALE GENOMIC DNA]</scope>
    <source>
        <strain evidence="8 9">Z443</strain>
    </source>
</reference>
<dbReference type="Proteomes" id="UP000314616">
    <property type="component" value="Chromosome"/>
</dbReference>
<feature type="transmembrane region" description="Helical" evidence="6">
    <location>
        <begin position="153"/>
        <end position="177"/>
    </location>
</feature>
<feature type="transmembrane region" description="Helical" evidence="6">
    <location>
        <begin position="120"/>
        <end position="141"/>
    </location>
</feature>
<dbReference type="AlphaFoldDB" id="A0A5B8C6Z0"/>
<accession>A0A5B8C6Z0</accession>
<dbReference type="OrthoDB" id="2004788at2"/>
<name>A0A5B8C6Z0_9MICO</name>
<gene>
    <name evidence="8" type="ORF">FE374_17705</name>
</gene>
<evidence type="ECO:0000256" key="1">
    <source>
        <dbReference type="ARBA" id="ARBA00004141"/>
    </source>
</evidence>
<keyword evidence="4 6" id="KW-0472">Membrane</keyword>
<keyword evidence="2 6" id="KW-0812">Transmembrane</keyword>
<evidence type="ECO:0000259" key="7">
    <source>
        <dbReference type="Pfam" id="PF05154"/>
    </source>
</evidence>
<evidence type="ECO:0000256" key="3">
    <source>
        <dbReference type="ARBA" id="ARBA00022989"/>
    </source>
</evidence>
<evidence type="ECO:0000256" key="2">
    <source>
        <dbReference type="ARBA" id="ARBA00022692"/>
    </source>
</evidence>
<dbReference type="Pfam" id="PF05154">
    <property type="entry name" value="TM2"/>
    <property type="match status" value="1"/>
</dbReference>
<evidence type="ECO:0000256" key="4">
    <source>
        <dbReference type="ARBA" id="ARBA00023136"/>
    </source>
</evidence>
<feature type="domain" description="TM2" evidence="7">
    <location>
        <begin position="117"/>
        <end position="161"/>
    </location>
</feature>
<sequence length="207" mass="21763">MTSPTQPGPDESRGERQEGWQAPQDSSRDAVDNPAQGQAGFTDPVTGEPGYGQPGYGQPGYGQPGYGQPGYGQPGYGQPGYGQPGYGQPGYGQPGYGQPGYGQPGYGYGAYVDPYAKSRVLACVLGIFLGSLGIHNFYAGYMSRGWLQLGLNLGSWVLSIVTLGLFLPIAVLVLIGLEIWGIVEGILFATAQTGQYSTDATGRPLRN</sequence>
<dbReference type="InterPro" id="IPR007829">
    <property type="entry name" value="TM2"/>
</dbReference>
<comment type="subcellular location">
    <subcellularLocation>
        <location evidence="1">Membrane</location>
        <topology evidence="1">Multi-pass membrane protein</topology>
    </subcellularLocation>
</comment>
<organism evidence="8 9">
    <name type="scientific">Georgenia yuyongxinii</name>
    <dbReference type="NCBI Taxonomy" id="2589797"/>
    <lineage>
        <taxon>Bacteria</taxon>
        <taxon>Bacillati</taxon>
        <taxon>Actinomycetota</taxon>
        <taxon>Actinomycetes</taxon>
        <taxon>Micrococcales</taxon>
        <taxon>Bogoriellaceae</taxon>
        <taxon>Georgenia</taxon>
    </lineage>
</organism>